<organism evidence="2 3">
    <name type="scientific">Eumeta variegata</name>
    <name type="common">Bagworm moth</name>
    <name type="synonym">Eumeta japonica</name>
    <dbReference type="NCBI Taxonomy" id="151549"/>
    <lineage>
        <taxon>Eukaryota</taxon>
        <taxon>Metazoa</taxon>
        <taxon>Ecdysozoa</taxon>
        <taxon>Arthropoda</taxon>
        <taxon>Hexapoda</taxon>
        <taxon>Insecta</taxon>
        <taxon>Pterygota</taxon>
        <taxon>Neoptera</taxon>
        <taxon>Endopterygota</taxon>
        <taxon>Lepidoptera</taxon>
        <taxon>Glossata</taxon>
        <taxon>Ditrysia</taxon>
        <taxon>Tineoidea</taxon>
        <taxon>Psychidae</taxon>
        <taxon>Oiketicinae</taxon>
        <taxon>Eumeta</taxon>
    </lineage>
</organism>
<accession>A0A4C1TAW0</accession>
<evidence type="ECO:0000256" key="1">
    <source>
        <dbReference type="SAM" id="MobiDB-lite"/>
    </source>
</evidence>
<sequence>MGLGFNKNWDLEGERSRQTHSSTNAVTGIRLCDLGARRRQSEFQFCCTASEPNKTKYHVDGAMAFIIPHSFSLGKCCDRAPPSTQKSANARFSSKSVVSGYRWFTEIVIRKVDPLVRSSVTRPSIRHKIPCTGTSTSIGRYTYGVKSHRVLTYTTAGGAGAARSEVGGPTA</sequence>
<evidence type="ECO:0000313" key="3">
    <source>
        <dbReference type="Proteomes" id="UP000299102"/>
    </source>
</evidence>
<name>A0A4C1TAW0_EUMVA</name>
<evidence type="ECO:0000313" key="2">
    <source>
        <dbReference type="EMBL" id="GBP11284.1"/>
    </source>
</evidence>
<feature type="region of interest" description="Disordered" evidence="1">
    <location>
        <begin position="1"/>
        <end position="21"/>
    </location>
</feature>
<protein>
    <submittedName>
        <fullName evidence="2">Uncharacterized protein</fullName>
    </submittedName>
</protein>
<dbReference type="Proteomes" id="UP000299102">
    <property type="component" value="Unassembled WGS sequence"/>
</dbReference>
<keyword evidence="3" id="KW-1185">Reference proteome</keyword>
<gene>
    <name evidence="2" type="ORF">EVAR_92825_1</name>
</gene>
<reference evidence="2 3" key="1">
    <citation type="journal article" date="2019" name="Commun. Biol.">
        <title>The bagworm genome reveals a unique fibroin gene that provides high tensile strength.</title>
        <authorList>
            <person name="Kono N."/>
            <person name="Nakamura H."/>
            <person name="Ohtoshi R."/>
            <person name="Tomita M."/>
            <person name="Numata K."/>
            <person name="Arakawa K."/>
        </authorList>
    </citation>
    <scope>NUCLEOTIDE SEQUENCE [LARGE SCALE GENOMIC DNA]</scope>
</reference>
<dbReference type="EMBL" id="BGZK01000046">
    <property type="protein sequence ID" value="GBP11284.1"/>
    <property type="molecule type" value="Genomic_DNA"/>
</dbReference>
<dbReference type="AlphaFoldDB" id="A0A4C1TAW0"/>
<comment type="caution">
    <text evidence="2">The sequence shown here is derived from an EMBL/GenBank/DDBJ whole genome shotgun (WGS) entry which is preliminary data.</text>
</comment>
<proteinExistence type="predicted"/>